<gene>
    <name evidence="1" type="ORF">N4264_19530</name>
</gene>
<accession>A0ABY6BE80</accession>
<proteinExistence type="predicted"/>
<sequence length="88" mass="9569">MTRTLDRSERIASSPIAADAGKLRQGFQPLSYTRSIIVRPSEEIANCLVNGVSTSGFDWSKVLMSVTAPHVPRCKVVLHQQSDGVGSR</sequence>
<keyword evidence="2" id="KW-1185">Reference proteome</keyword>
<dbReference type="Proteomes" id="UP001064632">
    <property type="component" value="Chromosome"/>
</dbReference>
<name>A0ABY6BE80_9GAMM</name>
<dbReference type="EMBL" id="CP104694">
    <property type="protein sequence ID" value="UXI66926.1"/>
    <property type="molecule type" value="Genomic_DNA"/>
</dbReference>
<protein>
    <submittedName>
        <fullName evidence="1">Uncharacterized protein</fullName>
    </submittedName>
</protein>
<evidence type="ECO:0000313" key="1">
    <source>
        <dbReference type="EMBL" id="UXI66926.1"/>
    </source>
</evidence>
<reference evidence="1" key="1">
    <citation type="submission" date="2022-09" db="EMBL/GenBank/DDBJ databases">
        <title>Tahibacter sp. nov., isolated from a fresh water.</title>
        <authorList>
            <person name="Baek J.H."/>
            <person name="Lee J.K."/>
            <person name="Kim J.M."/>
            <person name="Jeon C.O."/>
        </authorList>
    </citation>
    <scope>NUCLEOTIDE SEQUENCE</scope>
    <source>
        <strain evidence="1">W38</strain>
    </source>
</reference>
<dbReference type="RefSeq" id="WP_261693906.1">
    <property type="nucleotide sequence ID" value="NZ_CP104694.1"/>
</dbReference>
<evidence type="ECO:0000313" key="2">
    <source>
        <dbReference type="Proteomes" id="UP001064632"/>
    </source>
</evidence>
<organism evidence="1 2">
    <name type="scientific">Tahibacter amnicola</name>
    <dbReference type="NCBI Taxonomy" id="2976241"/>
    <lineage>
        <taxon>Bacteria</taxon>
        <taxon>Pseudomonadati</taxon>
        <taxon>Pseudomonadota</taxon>
        <taxon>Gammaproteobacteria</taxon>
        <taxon>Lysobacterales</taxon>
        <taxon>Rhodanobacteraceae</taxon>
        <taxon>Tahibacter</taxon>
    </lineage>
</organism>